<dbReference type="InterPro" id="IPR051404">
    <property type="entry name" value="TA_system_antitoxin"/>
</dbReference>
<dbReference type="SUPFAM" id="SSF143100">
    <property type="entry name" value="TTHA1013/TTHA0281-like"/>
    <property type="match status" value="1"/>
</dbReference>
<protein>
    <submittedName>
        <fullName evidence="2">Type II toxin-antitoxin system HicB family antitoxin</fullName>
    </submittedName>
</protein>
<accession>A0AAU8JC58</accession>
<dbReference type="RefSeq" id="WP_054468968.1">
    <property type="nucleotide sequence ID" value="NZ_CP159837.1"/>
</dbReference>
<gene>
    <name evidence="2" type="ORF">ABWT76_005565</name>
</gene>
<name>A0AAU8JC58_9CYAN</name>
<feature type="domain" description="HicB-like antitoxin of toxin-antitoxin system" evidence="1">
    <location>
        <begin position="11"/>
        <end position="61"/>
    </location>
</feature>
<dbReference type="Gene3D" id="3.30.160.250">
    <property type="match status" value="1"/>
</dbReference>
<evidence type="ECO:0000259" key="1">
    <source>
        <dbReference type="Pfam" id="PF15919"/>
    </source>
</evidence>
<dbReference type="InterPro" id="IPR035069">
    <property type="entry name" value="TTHA1013/TTHA0281-like"/>
</dbReference>
<dbReference type="EMBL" id="CP159837">
    <property type="protein sequence ID" value="XCM36784.1"/>
    <property type="molecule type" value="Genomic_DNA"/>
</dbReference>
<proteinExistence type="predicted"/>
<dbReference type="InterPro" id="IPR031807">
    <property type="entry name" value="HicB-like"/>
</dbReference>
<dbReference type="AlphaFoldDB" id="A0AAU8JC58"/>
<sequence>MKEYVVVFEWAGSNYSAYVRDLPGCISTGKTIEETEQNIKEAIALYIETLREDGQEIPEPCFYAKAIAVAA</sequence>
<organism evidence="2">
    <name type="scientific">Planktothricoides raciborskii GIHE-MW2</name>
    <dbReference type="NCBI Taxonomy" id="2792601"/>
    <lineage>
        <taxon>Bacteria</taxon>
        <taxon>Bacillati</taxon>
        <taxon>Cyanobacteriota</taxon>
        <taxon>Cyanophyceae</taxon>
        <taxon>Oscillatoriophycideae</taxon>
        <taxon>Oscillatoriales</taxon>
        <taxon>Oscillatoriaceae</taxon>
        <taxon>Planktothricoides</taxon>
    </lineage>
</organism>
<evidence type="ECO:0000313" key="2">
    <source>
        <dbReference type="EMBL" id="XCM36784.1"/>
    </source>
</evidence>
<dbReference type="PANTHER" id="PTHR34504">
    <property type="entry name" value="ANTITOXIN HICB"/>
    <property type="match status" value="1"/>
</dbReference>
<dbReference type="PANTHER" id="PTHR34504:SF2">
    <property type="entry name" value="UPF0150 PROTEIN SSL0259"/>
    <property type="match status" value="1"/>
</dbReference>
<dbReference type="Pfam" id="PF15919">
    <property type="entry name" value="HicB_lk_antitox"/>
    <property type="match status" value="1"/>
</dbReference>
<reference evidence="2" key="1">
    <citation type="submission" date="2024-07" db="EMBL/GenBank/DDBJ databases">
        <authorList>
            <person name="Kim Y.J."/>
            <person name="Jeong J.Y."/>
        </authorList>
    </citation>
    <scope>NUCLEOTIDE SEQUENCE</scope>
    <source>
        <strain evidence="2">GIHE-MW2</strain>
    </source>
</reference>